<dbReference type="GO" id="GO:0005524">
    <property type="term" value="F:ATP binding"/>
    <property type="evidence" value="ECO:0007669"/>
    <property type="project" value="InterPro"/>
</dbReference>
<gene>
    <name evidence="5" type="ORF">BV898_16288</name>
</gene>
<keyword evidence="1 4" id="KW-0808">Transferase</keyword>
<keyword evidence="6" id="KW-1185">Reference proteome</keyword>
<dbReference type="EMBL" id="MTYJ01000240">
    <property type="protein sequence ID" value="OWA51825.1"/>
    <property type="molecule type" value="Genomic_DNA"/>
</dbReference>
<keyword evidence="3 4" id="KW-0418">Kinase</keyword>
<dbReference type="CDD" id="cd01428">
    <property type="entry name" value="ADK"/>
    <property type="match status" value="1"/>
</dbReference>
<evidence type="ECO:0000256" key="3">
    <source>
        <dbReference type="ARBA" id="ARBA00022777"/>
    </source>
</evidence>
<dbReference type="Pfam" id="PF00406">
    <property type="entry name" value="ADK"/>
    <property type="match status" value="1"/>
</dbReference>
<evidence type="ECO:0000313" key="6">
    <source>
        <dbReference type="Proteomes" id="UP000192578"/>
    </source>
</evidence>
<accession>A0A9X6NCW6</accession>
<evidence type="ECO:0000256" key="2">
    <source>
        <dbReference type="ARBA" id="ARBA00022741"/>
    </source>
</evidence>
<proteinExistence type="inferred from homology"/>
<keyword evidence="2" id="KW-0547">Nucleotide-binding</keyword>
<comment type="caution">
    <text evidence="5">The sequence shown here is derived from an EMBL/GenBank/DDBJ whole genome shotgun (WGS) entry which is preliminary data.</text>
</comment>
<evidence type="ECO:0000313" key="5">
    <source>
        <dbReference type="EMBL" id="OWA51825.1"/>
    </source>
</evidence>
<dbReference type="InterPro" id="IPR027417">
    <property type="entry name" value="P-loop_NTPase"/>
</dbReference>
<dbReference type="AlphaFoldDB" id="A0A9X6NCW6"/>
<dbReference type="OrthoDB" id="442176at2759"/>
<organism evidence="5 6">
    <name type="scientific">Hypsibius exemplaris</name>
    <name type="common">Freshwater tardigrade</name>
    <dbReference type="NCBI Taxonomy" id="2072580"/>
    <lineage>
        <taxon>Eukaryota</taxon>
        <taxon>Metazoa</taxon>
        <taxon>Ecdysozoa</taxon>
        <taxon>Tardigrada</taxon>
        <taxon>Eutardigrada</taxon>
        <taxon>Parachela</taxon>
        <taxon>Hypsibioidea</taxon>
        <taxon>Hypsibiidae</taxon>
        <taxon>Hypsibius</taxon>
    </lineage>
</organism>
<dbReference type="PANTHER" id="PTHR23359">
    <property type="entry name" value="NUCLEOTIDE KINASE"/>
    <property type="match status" value="1"/>
</dbReference>
<dbReference type="Proteomes" id="UP000192578">
    <property type="component" value="Unassembled WGS sequence"/>
</dbReference>
<dbReference type="SUPFAM" id="SSF52540">
    <property type="entry name" value="P-loop containing nucleoside triphosphate hydrolases"/>
    <property type="match status" value="1"/>
</dbReference>
<name>A0A9X6NCW6_HYPEX</name>
<protein>
    <submittedName>
        <fullName evidence="5">UMP-CMP kinase</fullName>
    </submittedName>
</protein>
<dbReference type="Gene3D" id="3.40.50.300">
    <property type="entry name" value="P-loop containing nucleotide triphosphate hydrolases"/>
    <property type="match status" value="1"/>
</dbReference>
<reference evidence="6" key="1">
    <citation type="submission" date="2017-01" db="EMBL/GenBank/DDBJ databases">
        <title>Comparative genomics of anhydrobiosis in the tardigrade Hypsibius dujardini.</title>
        <authorList>
            <person name="Yoshida Y."/>
            <person name="Koutsovoulos G."/>
            <person name="Laetsch D."/>
            <person name="Stevens L."/>
            <person name="Kumar S."/>
            <person name="Horikawa D."/>
            <person name="Ishino K."/>
            <person name="Komine S."/>
            <person name="Tomita M."/>
            <person name="Blaxter M."/>
            <person name="Arakawa K."/>
        </authorList>
    </citation>
    <scope>NUCLEOTIDE SEQUENCE [LARGE SCALE GENOMIC DNA]</scope>
    <source>
        <strain evidence="6">Z151</strain>
    </source>
</reference>
<sequence length="242" mass="27101">MHSIRRFLFATVPQKLSRRSVELSLLFGSCLSTAPLLGSVAYSSSALSPPDLAHRPSIIFFLGAAGSGKGTQCQRLTQRLPHYIHFSAGDLIRKERDTPNSQYGEIIRVVTKEPGKYVPAHITCDLLERAMKPLTKPSVTFLIDGFPANQANLTAWEELMQPRYDVRCVIFLECPEAVSVARGMSRQRGDDFEEGLRIRFREYLRQTVPIVEHYEALGMLHRIDGTQSEEVVTGDILKALNA</sequence>
<dbReference type="PRINTS" id="PR00094">
    <property type="entry name" value="ADENYLTKNASE"/>
</dbReference>
<evidence type="ECO:0000256" key="4">
    <source>
        <dbReference type="RuleBase" id="RU003330"/>
    </source>
</evidence>
<dbReference type="HAMAP" id="MF_00235">
    <property type="entry name" value="Adenylate_kinase_Adk"/>
    <property type="match status" value="1"/>
</dbReference>
<evidence type="ECO:0000256" key="1">
    <source>
        <dbReference type="ARBA" id="ARBA00022679"/>
    </source>
</evidence>
<dbReference type="GO" id="GO:0006139">
    <property type="term" value="P:nucleobase-containing compound metabolic process"/>
    <property type="evidence" value="ECO:0007669"/>
    <property type="project" value="InterPro"/>
</dbReference>
<dbReference type="GO" id="GO:0019205">
    <property type="term" value="F:nucleobase-containing compound kinase activity"/>
    <property type="evidence" value="ECO:0007669"/>
    <property type="project" value="InterPro"/>
</dbReference>
<comment type="similarity">
    <text evidence="4">Belongs to the adenylate kinase family.</text>
</comment>
<dbReference type="InterPro" id="IPR000850">
    <property type="entry name" value="Adenylat/UMP-CMP_kin"/>
</dbReference>